<evidence type="ECO:0000313" key="3">
    <source>
        <dbReference type="EMBL" id="KKK65981.1"/>
    </source>
</evidence>
<accession>A0A0F9A196</accession>
<feature type="compositionally biased region" description="Basic and acidic residues" evidence="1">
    <location>
        <begin position="1"/>
        <end position="12"/>
    </location>
</feature>
<organism evidence="3">
    <name type="scientific">marine sediment metagenome</name>
    <dbReference type="NCBI Taxonomy" id="412755"/>
    <lineage>
        <taxon>unclassified sequences</taxon>
        <taxon>metagenomes</taxon>
        <taxon>ecological metagenomes</taxon>
    </lineage>
</organism>
<gene>
    <name evidence="3" type="ORF">LCGC14_2968700</name>
</gene>
<protein>
    <recommendedName>
        <fullName evidence="2">dATP/dGTP diphosphohydrolase N-terminal domain-containing protein</fullName>
    </recommendedName>
</protein>
<feature type="non-terminal residue" evidence="3">
    <location>
        <position position="100"/>
    </location>
</feature>
<evidence type="ECO:0000256" key="1">
    <source>
        <dbReference type="SAM" id="MobiDB-lite"/>
    </source>
</evidence>
<dbReference type="InterPro" id="IPR044038">
    <property type="entry name" value="dATP/dGTP_diPOhydrolase_N"/>
</dbReference>
<evidence type="ECO:0000259" key="2">
    <source>
        <dbReference type="Pfam" id="PF18909"/>
    </source>
</evidence>
<reference evidence="3" key="1">
    <citation type="journal article" date="2015" name="Nature">
        <title>Complex archaea that bridge the gap between prokaryotes and eukaryotes.</title>
        <authorList>
            <person name="Spang A."/>
            <person name="Saw J.H."/>
            <person name="Jorgensen S.L."/>
            <person name="Zaremba-Niedzwiedzka K."/>
            <person name="Martijn J."/>
            <person name="Lind A.E."/>
            <person name="van Eijk R."/>
            <person name="Schleper C."/>
            <person name="Guy L."/>
            <person name="Ettema T.J."/>
        </authorList>
    </citation>
    <scope>NUCLEOTIDE SEQUENCE</scope>
</reference>
<comment type="caution">
    <text evidence="3">The sequence shown here is derived from an EMBL/GenBank/DDBJ whole genome shotgun (WGS) entry which is preliminary data.</text>
</comment>
<feature type="region of interest" description="Disordered" evidence="1">
    <location>
        <begin position="1"/>
        <end position="29"/>
    </location>
</feature>
<dbReference type="AlphaFoldDB" id="A0A0F9A196"/>
<feature type="domain" description="dATP/dGTP diphosphohydrolase N-terminal" evidence="2">
    <location>
        <begin position="19"/>
        <end position="98"/>
    </location>
</feature>
<sequence>MMDEIKVEDGPNREFSTGAEKQAATGKGRPSLVPGDVIIDIAKHFEKGAEVYGARNWEKGIPLSELLNSLERHLQQEKMGLTDEPHARALAWNALVYLAT</sequence>
<dbReference type="EMBL" id="LAZR01060298">
    <property type="protein sequence ID" value="KKK65981.1"/>
    <property type="molecule type" value="Genomic_DNA"/>
</dbReference>
<name>A0A0F9A196_9ZZZZ</name>
<proteinExistence type="predicted"/>
<dbReference type="Pfam" id="PF18909">
    <property type="entry name" value="dGTP_diPhyd_N"/>
    <property type="match status" value="1"/>
</dbReference>